<dbReference type="AlphaFoldDB" id="L5MD90"/>
<evidence type="ECO:0000313" key="17">
    <source>
        <dbReference type="Proteomes" id="UP000010556"/>
    </source>
</evidence>
<keyword evidence="8 14" id="KW-0378">Hydrolase</keyword>
<keyword evidence="11" id="KW-0873">Pyrrolidone carboxylic acid</keyword>
<dbReference type="GO" id="GO:0003676">
    <property type="term" value="F:nucleic acid binding"/>
    <property type="evidence" value="ECO:0007669"/>
    <property type="project" value="InterPro"/>
</dbReference>
<sequence>MTSIDIIDLLKALIRKAKGASKAVMALLKTLSLLLLSLLTLLGLGLVQPSYGQPMYQRFQRQHVDPTVTGGNNSYCNKTMQTQGMTRHTCKQFNTFIHENIGTINNICRARTIPCKNRQR</sequence>
<dbReference type="PROSITE" id="PS00127">
    <property type="entry name" value="RNASE_PANCREATIC"/>
    <property type="match status" value="1"/>
</dbReference>
<evidence type="ECO:0000256" key="7">
    <source>
        <dbReference type="ARBA" id="ARBA00022759"/>
    </source>
</evidence>
<evidence type="ECO:0000256" key="2">
    <source>
        <dbReference type="ARBA" id="ARBA00005600"/>
    </source>
</evidence>
<dbReference type="SMART" id="SM00092">
    <property type="entry name" value="RNAse_Pc"/>
    <property type="match status" value="1"/>
</dbReference>
<dbReference type="GO" id="GO:0004540">
    <property type="term" value="F:RNA nuclease activity"/>
    <property type="evidence" value="ECO:0007669"/>
    <property type="project" value="TreeGrafter"/>
</dbReference>
<comment type="function">
    <text evidence="13">Cleaves preferentially after uridine bases. Has antimicrobial activity against uropathogenic E.coli (UPEC). Probably contributes to urinary tract sterility.</text>
</comment>
<evidence type="ECO:0000256" key="11">
    <source>
        <dbReference type="ARBA" id="ARBA00023283"/>
    </source>
</evidence>
<dbReference type="GO" id="GO:0016787">
    <property type="term" value="F:hydrolase activity"/>
    <property type="evidence" value="ECO:0007669"/>
    <property type="project" value="UniProtKB-KW"/>
</dbReference>
<evidence type="ECO:0000256" key="13">
    <source>
        <dbReference type="ARBA" id="ARBA00045536"/>
    </source>
</evidence>
<accession>L5MD90</accession>
<dbReference type="InterPro" id="IPR001427">
    <property type="entry name" value="RNaseA"/>
</dbReference>
<keyword evidence="3" id="KW-0964">Secreted</keyword>
<reference evidence="17" key="1">
    <citation type="journal article" date="2013" name="Science">
        <title>Comparative analysis of bat genomes provides insight into the evolution of flight and immunity.</title>
        <authorList>
            <person name="Zhang G."/>
            <person name="Cowled C."/>
            <person name="Shi Z."/>
            <person name="Huang Z."/>
            <person name="Bishop-Lilly K.A."/>
            <person name="Fang X."/>
            <person name="Wynne J.W."/>
            <person name="Xiong Z."/>
            <person name="Baker M.L."/>
            <person name="Zhao W."/>
            <person name="Tachedjian M."/>
            <person name="Zhu Y."/>
            <person name="Zhou P."/>
            <person name="Jiang X."/>
            <person name="Ng J."/>
            <person name="Yang L."/>
            <person name="Wu L."/>
            <person name="Xiao J."/>
            <person name="Feng Y."/>
            <person name="Chen Y."/>
            <person name="Sun X."/>
            <person name="Zhang Y."/>
            <person name="Marsh G.A."/>
            <person name="Crameri G."/>
            <person name="Broder C.C."/>
            <person name="Frey K.G."/>
            <person name="Wang L.F."/>
            <person name="Wang J."/>
        </authorList>
    </citation>
    <scope>NUCLEOTIDE SEQUENCE [LARGE SCALE GENOMIC DNA]</scope>
</reference>
<dbReference type="Proteomes" id="UP000010556">
    <property type="component" value="Unassembled WGS sequence"/>
</dbReference>
<protein>
    <recommendedName>
        <fullName evidence="12">Ribonuclease 4</fullName>
    </recommendedName>
</protein>
<dbReference type="PANTHER" id="PTHR11437:SF53">
    <property type="entry name" value="RIBONUCLEASE 4"/>
    <property type="match status" value="1"/>
</dbReference>
<dbReference type="InterPro" id="IPR036816">
    <property type="entry name" value="RNaseA-like_dom_sf"/>
</dbReference>
<comment type="subcellular location">
    <subcellularLocation>
        <location evidence="1">Secreted</location>
    </subcellularLocation>
</comment>
<dbReference type="EMBL" id="KB101614">
    <property type="protein sequence ID" value="ELK36302.1"/>
    <property type="molecule type" value="Genomic_DNA"/>
</dbReference>
<dbReference type="GO" id="GO:0005615">
    <property type="term" value="C:extracellular space"/>
    <property type="evidence" value="ECO:0007669"/>
    <property type="project" value="TreeGrafter"/>
</dbReference>
<evidence type="ECO:0000256" key="1">
    <source>
        <dbReference type="ARBA" id="ARBA00004613"/>
    </source>
</evidence>
<dbReference type="PANTHER" id="PTHR11437">
    <property type="entry name" value="RIBONUCLEASE"/>
    <property type="match status" value="1"/>
</dbReference>
<dbReference type="SUPFAM" id="SSF54076">
    <property type="entry name" value="RNase A-like"/>
    <property type="match status" value="1"/>
</dbReference>
<dbReference type="PRINTS" id="PR00794">
    <property type="entry name" value="RIBONUCLEASE"/>
</dbReference>
<keyword evidence="6" id="KW-0732">Signal</keyword>
<dbReference type="Gene3D" id="3.10.130.10">
    <property type="entry name" value="Ribonuclease A-like domain"/>
    <property type="match status" value="1"/>
</dbReference>
<keyword evidence="17" id="KW-1185">Reference proteome</keyword>
<dbReference type="InterPro" id="IPR023411">
    <property type="entry name" value="RNaseA_AS"/>
</dbReference>
<evidence type="ECO:0000259" key="15">
    <source>
        <dbReference type="SMART" id="SM00092"/>
    </source>
</evidence>
<keyword evidence="4" id="KW-0929">Antimicrobial</keyword>
<dbReference type="GO" id="GO:0004519">
    <property type="term" value="F:endonuclease activity"/>
    <property type="evidence" value="ECO:0007669"/>
    <property type="project" value="UniProtKB-KW"/>
</dbReference>
<evidence type="ECO:0000256" key="14">
    <source>
        <dbReference type="RuleBase" id="RU000651"/>
    </source>
</evidence>
<name>L5MD90_MYODS</name>
<comment type="similarity">
    <text evidence="2 14">Belongs to the pancreatic ribonuclease family.</text>
</comment>
<keyword evidence="10" id="KW-1015">Disulfide bond</keyword>
<keyword evidence="5 14" id="KW-0540">Nuclease</keyword>
<gene>
    <name evidence="16" type="ORF">MDA_GLEAN10000368</name>
</gene>
<evidence type="ECO:0000313" key="16">
    <source>
        <dbReference type="EMBL" id="ELK36302.1"/>
    </source>
</evidence>
<dbReference type="Pfam" id="PF00074">
    <property type="entry name" value="RnaseA"/>
    <property type="match status" value="1"/>
</dbReference>
<evidence type="ECO:0000256" key="9">
    <source>
        <dbReference type="ARBA" id="ARBA00023022"/>
    </source>
</evidence>
<evidence type="ECO:0000256" key="8">
    <source>
        <dbReference type="ARBA" id="ARBA00022801"/>
    </source>
</evidence>
<evidence type="ECO:0000256" key="4">
    <source>
        <dbReference type="ARBA" id="ARBA00022529"/>
    </source>
</evidence>
<organism evidence="16 17">
    <name type="scientific">Myotis davidii</name>
    <name type="common">David's myotis</name>
    <dbReference type="NCBI Taxonomy" id="225400"/>
    <lineage>
        <taxon>Eukaryota</taxon>
        <taxon>Metazoa</taxon>
        <taxon>Chordata</taxon>
        <taxon>Craniata</taxon>
        <taxon>Vertebrata</taxon>
        <taxon>Euteleostomi</taxon>
        <taxon>Mammalia</taxon>
        <taxon>Eutheria</taxon>
        <taxon>Laurasiatheria</taxon>
        <taxon>Chiroptera</taxon>
        <taxon>Yangochiroptera</taxon>
        <taxon>Vespertilionidae</taxon>
        <taxon>Myotis</taxon>
    </lineage>
</organism>
<feature type="domain" description="Ribonuclease A-domain" evidence="15">
    <location>
        <begin position="52"/>
        <end position="120"/>
    </location>
</feature>
<evidence type="ECO:0000256" key="3">
    <source>
        <dbReference type="ARBA" id="ARBA00022525"/>
    </source>
</evidence>
<keyword evidence="7 14" id="KW-0255">Endonuclease</keyword>
<dbReference type="GO" id="GO:0050830">
    <property type="term" value="P:defense response to Gram-positive bacterium"/>
    <property type="evidence" value="ECO:0007669"/>
    <property type="project" value="TreeGrafter"/>
</dbReference>
<dbReference type="InterPro" id="IPR023412">
    <property type="entry name" value="RNaseA_domain"/>
</dbReference>
<keyword evidence="9" id="KW-0044">Antibiotic</keyword>
<evidence type="ECO:0000256" key="6">
    <source>
        <dbReference type="ARBA" id="ARBA00022729"/>
    </source>
</evidence>
<proteinExistence type="inferred from homology"/>
<evidence type="ECO:0000256" key="10">
    <source>
        <dbReference type="ARBA" id="ARBA00023157"/>
    </source>
</evidence>
<evidence type="ECO:0000256" key="12">
    <source>
        <dbReference type="ARBA" id="ARBA00040186"/>
    </source>
</evidence>
<evidence type="ECO:0000256" key="5">
    <source>
        <dbReference type="ARBA" id="ARBA00022722"/>
    </source>
</evidence>